<dbReference type="InterPro" id="IPR009380">
    <property type="entry name" value="DUF1036"/>
</dbReference>
<evidence type="ECO:0000313" key="2">
    <source>
        <dbReference type="Proteomes" id="UP000551709"/>
    </source>
</evidence>
<protein>
    <submittedName>
        <fullName evidence="1">DUF1036 domain-containing protein</fullName>
    </submittedName>
</protein>
<sequence length="635" mass="70527">MSRLSGSTQRILAVFARLVVVAMVSTTAPPVQAAYFDIVRENIDYLNNPLEDIQFEPRCNLVMSGTIDGNTVADFENAVKELDARTTLKRDNDVLASLEKQPGFRALCMSSSGGRIHDALDLIPHLDRWIAVVPQGALCESACAIAFMGAGLFAGPYGDFGFSSTNRRQARYLHYTGILSFHAPTLEGLPDGTITKDQLLKEYEQSRLTMGRILFLQGWDYLTRDQPSGLGTPDLSTSESIERMLSTADVDPFLPASLFFTFLVTPNKSAFHVQTVEQALVWGIQIYGLSRKSLEEDLPEFWSWRTCENLAWMMCHNPFQLSGACNTIGVRRTTFADTSTVPYIIENRGRSGIEQFTQRLSPSSASTIKRIALGNNDQNSHHAYGGGDEKALCGISLYANQRLIGMRAEYHPTGSAWAYGNLAASLVNKDESAWLGMSRMPPESEKQKIIRPWMWLPMDTRLPDMEQKWTDLFAIATKDAERLKRNDYHILHICNVTRAPLTVSAAYRAESDTFAKGWYHLKGFDCIVPNGIDAGHAFYVHARDASGHEVAVPGAISQQKFCVRKTTDFSIRQTDGNGACAKAGPNAKDLAELNFSRIAIEQMVTRVIFGTLPKGVAISNPQRNLFQDVGKRIDR</sequence>
<dbReference type="Pfam" id="PF06282">
    <property type="entry name" value="DUF1036"/>
    <property type="match status" value="1"/>
</dbReference>
<evidence type="ECO:0000313" key="1">
    <source>
        <dbReference type="EMBL" id="UPT86952.1"/>
    </source>
</evidence>
<gene>
    <name evidence="1" type="ORF">HAP41_0000043185</name>
</gene>
<dbReference type="Proteomes" id="UP000551709">
    <property type="component" value="Chromosome"/>
</dbReference>
<dbReference type="RefSeq" id="WP_166075507.1">
    <property type="nucleotide sequence ID" value="NZ_CP096255.1"/>
</dbReference>
<reference evidence="1" key="2">
    <citation type="submission" date="2022-04" db="EMBL/GenBank/DDBJ databases">
        <authorList>
            <person name="Bromfield E.S.P."/>
            <person name="Cloutier S."/>
        </authorList>
    </citation>
    <scope>NUCLEOTIDE SEQUENCE</scope>
    <source>
        <strain evidence="1">1S5</strain>
    </source>
</reference>
<name>A0A8T5V9Z4_9BRAD</name>
<proteinExistence type="predicted"/>
<organism evidence="1 2">
    <name type="scientific">Bradyrhizobium barranii subsp. apii</name>
    <dbReference type="NCBI Taxonomy" id="2819348"/>
    <lineage>
        <taxon>Bacteria</taxon>
        <taxon>Pseudomonadati</taxon>
        <taxon>Pseudomonadota</taxon>
        <taxon>Alphaproteobacteria</taxon>
        <taxon>Hyphomicrobiales</taxon>
        <taxon>Nitrobacteraceae</taxon>
        <taxon>Bradyrhizobium</taxon>
        <taxon>Bradyrhizobium barranii</taxon>
    </lineage>
</organism>
<accession>A0A8T5V9Z4</accession>
<dbReference type="AlphaFoldDB" id="A0A8T5V9Z4"/>
<reference evidence="1" key="1">
    <citation type="journal article" date="2017" name="Syst. Appl. Microbiol.">
        <title>Soybeans inoculated with root zone soils of Canadian native legumes harbour diverse and novel Bradyrhizobium spp. that possess agricultural potential.</title>
        <authorList>
            <person name="Bromfield E.S.P."/>
            <person name="Cloutier S."/>
            <person name="Tambong J.T."/>
            <person name="Tran Thi T.V."/>
        </authorList>
    </citation>
    <scope>NUCLEOTIDE SEQUENCE</scope>
    <source>
        <strain evidence="1">1S5</strain>
    </source>
</reference>
<dbReference type="EMBL" id="CP096255">
    <property type="protein sequence ID" value="UPT86952.1"/>
    <property type="molecule type" value="Genomic_DNA"/>
</dbReference>